<evidence type="ECO:0000259" key="20">
    <source>
        <dbReference type="Pfam" id="PF03807"/>
    </source>
</evidence>
<comment type="similarity">
    <text evidence="4">Belongs to the STEAP family.</text>
</comment>
<dbReference type="InterPro" id="IPR036291">
    <property type="entry name" value="NAD(P)-bd_dom_sf"/>
</dbReference>
<sequence length="337" mass="38245">SCKICCDYSGPSCLAPTTVAVLGSGDFSKSITIRLLRCGFKVVIGSRRPKLASHFFPHVVDVSHYEDAIKKSNILFLAIHREHYSVLWDLKHLLAGKVLVDVSNNRRVNQYPESNAEYLASLLPDSVVVKGFNIISAWAMQQIYPKDASTQVFICSDSIKARQLIMELARQLNFQPVDMGPLSLSRYIENIPVQLFPGWKGPVLAAVALSIFFFGYSFVRDIIHPYVKHKQSDFYKIPIEIVNHTLPTVAITLLALVYLAGQLAAAHQLYYGTKYKQFPHWLESWLQSRKQLGLISFFLAAVHILYSLSLPLRKSERYLLLNTAYQQVTLVVVFYCW</sequence>
<dbReference type="PANTHER" id="PTHR14239:SF6">
    <property type="entry name" value="METALLOREDUCTASE STEAP2"/>
    <property type="match status" value="1"/>
</dbReference>
<dbReference type="GO" id="GO:0015677">
    <property type="term" value="P:copper ion import"/>
    <property type="evidence" value="ECO:0007669"/>
    <property type="project" value="TreeGrafter"/>
</dbReference>
<evidence type="ECO:0000256" key="2">
    <source>
        <dbReference type="ARBA" id="ARBA00004127"/>
    </source>
</evidence>
<evidence type="ECO:0000256" key="5">
    <source>
        <dbReference type="ARBA" id="ARBA00022448"/>
    </source>
</evidence>
<evidence type="ECO:0000256" key="19">
    <source>
        <dbReference type="SAM" id="Phobius"/>
    </source>
</evidence>
<dbReference type="InterPro" id="IPR051267">
    <property type="entry name" value="STEAP_metalloreductase"/>
</dbReference>
<dbReference type="Ensembl" id="ENSPLAT00000022356.1">
    <property type="protein sequence ID" value="ENSPLAP00000014158.1"/>
    <property type="gene ID" value="ENSPLAG00000017776.1"/>
</dbReference>
<dbReference type="GeneTree" id="ENSGT00390000008042"/>
<comment type="subcellular location">
    <subcellularLocation>
        <location evidence="2">Endomembrane system</location>
        <topology evidence="2">Multi-pass membrane protein</topology>
    </subcellularLocation>
    <subcellularLocation>
        <location evidence="3">Endosome membrane</location>
    </subcellularLocation>
</comment>
<dbReference type="PANTHER" id="PTHR14239">
    <property type="entry name" value="DUDULIN-RELATED"/>
    <property type="match status" value="1"/>
</dbReference>
<dbReference type="GO" id="GO:0010008">
    <property type="term" value="C:endosome membrane"/>
    <property type="evidence" value="ECO:0007669"/>
    <property type="project" value="UniProtKB-SubCell"/>
</dbReference>
<reference evidence="21" key="2">
    <citation type="submission" date="2025-09" db="UniProtKB">
        <authorList>
            <consortium name="Ensembl"/>
        </authorList>
    </citation>
    <scope>IDENTIFICATION</scope>
</reference>
<keyword evidence="10" id="KW-0967">Endosome</keyword>
<dbReference type="GO" id="GO:0005886">
    <property type="term" value="C:plasma membrane"/>
    <property type="evidence" value="ECO:0007669"/>
    <property type="project" value="TreeGrafter"/>
</dbReference>
<evidence type="ECO:0000256" key="4">
    <source>
        <dbReference type="ARBA" id="ARBA00007729"/>
    </source>
</evidence>
<feature type="transmembrane region" description="Helical" evidence="19">
    <location>
        <begin position="203"/>
        <end position="223"/>
    </location>
</feature>
<reference evidence="21" key="1">
    <citation type="submission" date="2025-08" db="UniProtKB">
        <authorList>
            <consortium name="Ensembl"/>
        </authorList>
    </citation>
    <scope>IDENTIFICATION</scope>
</reference>
<accession>A0A3B3UMR4</accession>
<dbReference type="Gene3D" id="3.40.50.720">
    <property type="entry name" value="NAD(P)-binding Rossmann-like Domain"/>
    <property type="match status" value="1"/>
</dbReference>
<comment type="catalytic activity">
    <reaction evidence="17">
        <text>2 Cu(+) + NADP(+) + H(+) = 2 Cu(2+) + NADPH</text>
        <dbReference type="Rhea" id="RHEA:71771"/>
        <dbReference type="ChEBI" id="CHEBI:15378"/>
        <dbReference type="ChEBI" id="CHEBI:29036"/>
        <dbReference type="ChEBI" id="CHEBI:49552"/>
        <dbReference type="ChEBI" id="CHEBI:57783"/>
        <dbReference type="ChEBI" id="CHEBI:58349"/>
    </reaction>
    <physiologicalReaction direction="right-to-left" evidence="17">
        <dbReference type="Rhea" id="RHEA:71773"/>
    </physiologicalReaction>
</comment>
<comment type="cofactor">
    <cofactor evidence="1">
        <name>FAD</name>
        <dbReference type="ChEBI" id="CHEBI:57692"/>
    </cofactor>
</comment>
<evidence type="ECO:0000256" key="9">
    <source>
        <dbReference type="ARBA" id="ARBA00022723"/>
    </source>
</evidence>
<evidence type="ECO:0000256" key="3">
    <source>
        <dbReference type="ARBA" id="ARBA00004608"/>
    </source>
</evidence>
<protein>
    <submittedName>
        <fullName evidence="21">STEAP2 metalloreductase</fullName>
    </submittedName>
</protein>
<evidence type="ECO:0000256" key="6">
    <source>
        <dbReference type="ARBA" id="ARBA00022496"/>
    </source>
</evidence>
<dbReference type="GO" id="GO:0008823">
    <property type="term" value="F:cupric reductase (NADH) activity"/>
    <property type="evidence" value="ECO:0007669"/>
    <property type="project" value="TreeGrafter"/>
</dbReference>
<name>A0A3B3UMR4_9TELE</name>
<keyword evidence="12 19" id="KW-1133">Transmembrane helix</keyword>
<proteinExistence type="inferred from homology"/>
<evidence type="ECO:0000313" key="21">
    <source>
        <dbReference type="Ensembl" id="ENSPLAP00000014158.1"/>
    </source>
</evidence>
<feature type="transmembrane region" description="Helical" evidence="19">
    <location>
        <begin position="244"/>
        <end position="271"/>
    </location>
</feature>
<evidence type="ECO:0000256" key="10">
    <source>
        <dbReference type="ARBA" id="ARBA00022753"/>
    </source>
</evidence>
<evidence type="ECO:0000256" key="14">
    <source>
        <dbReference type="ARBA" id="ARBA00023004"/>
    </source>
</evidence>
<organism evidence="21 22">
    <name type="scientific">Poecilia latipinna</name>
    <name type="common">sailfin molly</name>
    <dbReference type="NCBI Taxonomy" id="48699"/>
    <lineage>
        <taxon>Eukaryota</taxon>
        <taxon>Metazoa</taxon>
        <taxon>Chordata</taxon>
        <taxon>Craniata</taxon>
        <taxon>Vertebrata</taxon>
        <taxon>Euteleostomi</taxon>
        <taxon>Actinopterygii</taxon>
        <taxon>Neopterygii</taxon>
        <taxon>Teleostei</taxon>
        <taxon>Neoteleostei</taxon>
        <taxon>Acanthomorphata</taxon>
        <taxon>Ovalentaria</taxon>
        <taxon>Atherinomorphae</taxon>
        <taxon>Cyprinodontiformes</taxon>
        <taxon>Poeciliidae</taxon>
        <taxon>Poeciliinae</taxon>
        <taxon>Poecilia</taxon>
    </lineage>
</organism>
<dbReference type="GO" id="GO:0046872">
    <property type="term" value="F:metal ion binding"/>
    <property type="evidence" value="ECO:0007669"/>
    <property type="project" value="UniProtKB-KW"/>
</dbReference>
<keyword evidence="7" id="KW-0285">Flavoprotein</keyword>
<dbReference type="SUPFAM" id="SSF51735">
    <property type="entry name" value="NAD(P)-binding Rossmann-fold domains"/>
    <property type="match status" value="1"/>
</dbReference>
<evidence type="ECO:0000256" key="7">
    <source>
        <dbReference type="ARBA" id="ARBA00022630"/>
    </source>
</evidence>
<keyword evidence="13" id="KW-0560">Oxidoreductase</keyword>
<evidence type="ECO:0000256" key="13">
    <source>
        <dbReference type="ARBA" id="ARBA00023002"/>
    </source>
</evidence>
<keyword evidence="9" id="KW-0479">Metal-binding</keyword>
<dbReference type="GO" id="GO:0006826">
    <property type="term" value="P:iron ion transport"/>
    <property type="evidence" value="ECO:0007669"/>
    <property type="project" value="UniProtKB-KW"/>
</dbReference>
<dbReference type="Proteomes" id="UP000261500">
    <property type="component" value="Unplaced"/>
</dbReference>
<evidence type="ECO:0000313" key="22">
    <source>
        <dbReference type="Proteomes" id="UP000261500"/>
    </source>
</evidence>
<evidence type="ECO:0000256" key="16">
    <source>
        <dbReference type="ARBA" id="ARBA00023136"/>
    </source>
</evidence>
<keyword evidence="5" id="KW-0813">Transport</keyword>
<dbReference type="InterPro" id="IPR028939">
    <property type="entry name" value="P5C_Rdtase_cat_N"/>
</dbReference>
<dbReference type="GO" id="GO:0052851">
    <property type="term" value="F:ferric-chelate reductase (NADPH) activity"/>
    <property type="evidence" value="ECO:0007669"/>
    <property type="project" value="TreeGrafter"/>
</dbReference>
<evidence type="ECO:0000256" key="17">
    <source>
        <dbReference type="ARBA" id="ARBA00048958"/>
    </source>
</evidence>
<comment type="catalytic activity">
    <reaction evidence="18">
        <text>2 Fe(2+) + NADP(+) + H(+) = 2 Fe(3+) + NADPH</text>
        <dbReference type="Rhea" id="RHEA:71767"/>
        <dbReference type="ChEBI" id="CHEBI:15378"/>
        <dbReference type="ChEBI" id="CHEBI:29033"/>
        <dbReference type="ChEBI" id="CHEBI:29034"/>
        <dbReference type="ChEBI" id="CHEBI:57783"/>
        <dbReference type="ChEBI" id="CHEBI:58349"/>
    </reaction>
    <physiologicalReaction direction="right-to-left" evidence="18">
        <dbReference type="Rhea" id="RHEA:71769"/>
    </physiologicalReaction>
</comment>
<keyword evidence="8 19" id="KW-0812">Transmembrane</keyword>
<keyword evidence="14" id="KW-0408">Iron</keyword>
<keyword evidence="15" id="KW-0406">Ion transport</keyword>
<keyword evidence="11" id="KW-0274">FAD</keyword>
<keyword evidence="16 19" id="KW-0472">Membrane</keyword>
<evidence type="ECO:0000256" key="11">
    <source>
        <dbReference type="ARBA" id="ARBA00022827"/>
    </source>
</evidence>
<feature type="domain" description="Pyrroline-5-carboxylate reductase catalytic N-terminal" evidence="20">
    <location>
        <begin position="18"/>
        <end position="105"/>
    </location>
</feature>
<evidence type="ECO:0000256" key="18">
    <source>
        <dbReference type="ARBA" id="ARBA00049387"/>
    </source>
</evidence>
<evidence type="ECO:0000256" key="1">
    <source>
        <dbReference type="ARBA" id="ARBA00001974"/>
    </source>
</evidence>
<evidence type="ECO:0000256" key="8">
    <source>
        <dbReference type="ARBA" id="ARBA00022692"/>
    </source>
</evidence>
<evidence type="ECO:0000256" key="15">
    <source>
        <dbReference type="ARBA" id="ARBA00023065"/>
    </source>
</evidence>
<keyword evidence="22" id="KW-1185">Reference proteome</keyword>
<keyword evidence="6" id="KW-0410">Iron transport</keyword>
<dbReference type="FunFam" id="3.40.50.720:FF:000051">
    <property type="entry name" value="STEAP2 metalloreductase"/>
    <property type="match status" value="1"/>
</dbReference>
<dbReference type="Pfam" id="PF03807">
    <property type="entry name" value="F420_oxidored"/>
    <property type="match status" value="1"/>
</dbReference>
<dbReference type="AlphaFoldDB" id="A0A3B3UMR4"/>
<evidence type="ECO:0000256" key="12">
    <source>
        <dbReference type="ARBA" id="ARBA00022989"/>
    </source>
</evidence>
<feature type="transmembrane region" description="Helical" evidence="19">
    <location>
        <begin position="291"/>
        <end position="312"/>
    </location>
</feature>